<dbReference type="Proteomes" id="UP000428260">
    <property type="component" value="Chromosome"/>
</dbReference>
<name>A0A6I6JTR0_9BACT</name>
<evidence type="ECO:0000256" key="1">
    <source>
        <dbReference type="SAM" id="SignalP"/>
    </source>
</evidence>
<dbReference type="EMBL" id="CP046401">
    <property type="protein sequence ID" value="QGY44629.1"/>
    <property type="molecule type" value="Genomic_DNA"/>
</dbReference>
<sequence>MKTRSFLLVALMLGSMLLLNSFKPSPNAEFGQAFKRSPETRANVITGIMKRKLELSDSQVEKAYQINLKYAQKLQPIVEKGDRQSWPSKDAKVLNKERKAELLAVLTPTQKEKVAQMREQLISRLEITLERLKEADTE</sequence>
<dbReference type="KEGG" id="mcos:GM418_13435"/>
<evidence type="ECO:0000313" key="3">
    <source>
        <dbReference type="Proteomes" id="UP000428260"/>
    </source>
</evidence>
<evidence type="ECO:0000313" key="2">
    <source>
        <dbReference type="EMBL" id="QGY44629.1"/>
    </source>
</evidence>
<organism evidence="2 3">
    <name type="scientific">Maribellus comscasis</name>
    <dbReference type="NCBI Taxonomy" id="2681766"/>
    <lineage>
        <taxon>Bacteria</taxon>
        <taxon>Pseudomonadati</taxon>
        <taxon>Bacteroidota</taxon>
        <taxon>Bacteroidia</taxon>
        <taxon>Marinilabiliales</taxon>
        <taxon>Prolixibacteraceae</taxon>
        <taxon>Maribellus</taxon>
    </lineage>
</organism>
<feature type="chain" id="PRO_5026222627" description="Periplasmic heavy metal sensor" evidence="1">
    <location>
        <begin position="21"/>
        <end position="138"/>
    </location>
</feature>
<proteinExistence type="predicted"/>
<accession>A0A6I6JTR0</accession>
<dbReference type="RefSeq" id="WP_158867120.1">
    <property type="nucleotide sequence ID" value="NZ_CP046401.1"/>
</dbReference>
<gene>
    <name evidence="2" type="ORF">GM418_13435</name>
</gene>
<feature type="signal peptide" evidence="1">
    <location>
        <begin position="1"/>
        <end position="20"/>
    </location>
</feature>
<keyword evidence="3" id="KW-1185">Reference proteome</keyword>
<dbReference type="AlphaFoldDB" id="A0A6I6JTR0"/>
<keyword evidence="1" id="KW-0732">Signal</keyword>
<evidence type="ECO:0008006" key="4">
    <source>
        <dbReference type="Google" id="ProtNLM"/>
    </source>
</evidence>
<reference evidence="2 3" key="1">
    <citation type="submission" date="2019-11" db="EMBL/GenBank/DDBJ databases">
        <authorList>
            <person name="Zheng R.K."/>
            <person name="Sun C.M."/>
        </authorList>
    </citation>
    <scope>NUCLEOTIDE SEQUENCE [LARGE SCALE GENOMIC DNA]</scope>
    <source>
        <strain evidence="2 3">WC007</strain>
    </source>
</reference>
<protein>
    <recommendedName>
        <fullName evidence="4">Periplasmic heavy metal sensor</fullName>
    </recommendedName>
</protein>